<comment type="caution">
    <text evidence="2">The sequence shown here is derived from an EMBL/GenBank/DDBJ whole genome shotgun (WGS) entry which is preliminary data.</text>
</comment>
<feature type="transmembrane region" description="Helical" evidence="1">
    <location>
        <begin position="12"/>
        <end position="34"/>
    </location>
</feature>
<keyword evidence="1" id="KW-1133">Transmembrane helix</keyword>
<keyword evidence="3" id="KW-1185">Reference proteome</keyword>
<protein>
    <submittedName>
        <fullName evidence="2">Uncharacterized protein</fullName>
    </submittedName>
</protein>
<sequence length="153" mass="17616">MMQSILLLKKDLLSLILVPPPSVLKIGFMVYCLLKKIKINWADWFLGYMMESCQDFGGNSNLPYGMMISHILKSDIDLSKYPAKKISSTYDNYAFASMDYILLDEKWYKKFKPKLKVTVDKPLFEVTSNVVQSLPLENLLKNAKEIKASFDKT</sequence>
<gene>
    <name evidence="2" type="ORF">HAX54_036946</name>
</gene>
<keyword evidence="1" id="KW-0472">Membrane</keyword>
<name>A0ABS8SGQ7_DATST</name>
<reference evidence="2 3" key="1">
    <citation type="journal article" date="2021" name="BMC Genomics">
        <title>Datura genome reveals duplications of psychoactive alkaloid biosynthetic genes and high mutation rate following tissue culture.</title>
        <authorList>
            <person name="Rajewski A."/>
            <person name="Carter-House D."/>
            <person name="Stajich J."/>
            <person name="Litt A."/>
        </authorList>
    </citation>
    <scope>NUCLEOTIDE SEQUENCE [LARGE SCALE GENOMIC DNA]</scope>
    <source>
        <strain evidence="2">AR-01</strain>
    </source>
</reference>
<accession>A0ABS8SGQ7</accession>
<dbReference type="Proteomes" id="UP000823775">
    <property type="component" value="Unassembled WGS sequence"/>
</dbReference>
<organism evidence="2 3">
    <name type="scientific">Datura stramonium</name>
    <name type="common">Jimsonweed</name>
    <name type="synonym">Common thornapple</name>
    <dbReference type="NCBI Taxonomy" id="4076"/>
    <lineage>
        <taxon>Eukaryota</taxon>
        <taxon>Viridiplantae</taxon>
        <taxon>Streptophyta</taxon>
        <taxon>Embryophyta</taxon>
        <taxon>Tracheophyta</taxon>
        <taxon>Spermatophyta</taxon>
        <taxon>Magnoliopsida</taxon>
        <taxon>eudicotyledons</taxon>
        <taxon>Gunneridae</taxon>
        <taxon>Pentapetalae</taxon>
        <taxon>asterids</taxon>
        <taxon>lamiids</taxon>
        <taxon>Solanales</taxon>
        <taxon>Solanaceae</taxon>
        <taxon>Solanoideae</taxon>
        <taxon>Datureae</taxon>
        <taxon>Datura</taxon>
    </lineage>
</organism>
<evidence type="ECO:0000256" key="1">
    <source>
        <dbReference type="SAM" id="Phobius"/>
    </source>
</evidence>
<keyword evidence="1" id="KW-0812">Transmembrane</keyword>
<dbReference type="EMBL" id="JACEIK010000492">
    <property type="protein sequence ID" value="MCD7458013.1"/>
    <property type="molecule type" value="Genomic_DNA"/>
</dbReference>
<evidence type="ECO:0000313" key="2">
    <source>
        <dbReference type="EMBL" id="MCD7458013.1"/>
    </source>
</evidence>
<proteinExistence type="predicted"/>
<evidence type="ECO:0000313" key="3">
    <source>
        <dbReference type="Proteomes" id="UP000823775"/>
    </source>
</evidence>